<name>A0A6N7YE12_9FIRM</name>
<sequence>MDLSMRGMKEMREELNADLLRRIAYLTKGQLMGEILFYIFLLSSIVYLIVGKVYKSIVCIKEFRKKKSIWVLPFILLGIAGLVWNTYGCQVKAASMLENEDTAENHAIYAETGKEGTESEEFITDNSAPKLTVNYEGVLNIMDKDSAIWNINEILHNNEGKVTSSQNQIFCGKENGISICIEEDNIVPEDIEIKLYRMSYGRKGQWEQEEVSESDINKKIIRLKENQQPQGIFFYAIKNLEDGHYRVKIHCTDKAGNVMEAERNSETDKCIDDGWYESPIYTVDTVSPIITEVFCDQYPVRKKEDRQYFKNAPEIIIRIQEENFNKANFSVDGKMFYADGKSMEKEWRTLKEQADHLQWKSYYKDGIRMNEARMKVAIEANYTILFQSTDGAVHKGNQKELKITYDAKKPEIIYTGQNNQKEQLVFRPEIQKEEKNFFTFRRYPFFRYFSIKRICASIQVRDEVSGVENLNYMFVPYGSDDGREEWSVLKNEGEKQNLSELTTIVLPAQQNFKGYLKVYGQDYSGNIGEIVKSKGMVSEDEQLHEQASKISLKIPEAVFTDEKEKLNYYNKAVLVEAVFEDEQSGICKTSLSGKVNDKEMHEGSSIVVWDAEDTVYRRRQRLTLEEKSFRYSDSDHPIIIQGSMTDNAGHVSEEVLEQGIIIDTEKPVIKVEYDRNNQTEYYNTERKARVIVKERNFRSELVKWDIKGSNQEYHMGEWKTTEDIHTCEIYFDKDGEDYAINLSVTDRAGNKSEWKDREYFTIDKTLPEVSIAIENNTDYEKENQLLYFNTDKTVVFCIKDKNFDEHKVEYDIRAIKAANKRKLIDADNTESYVINGEKHYKYLTLKEEAHYYIQMRCTDKAGNESEKKKIEFIIDKTVPNITIKGVKNEEVYEDRVIMPEVICEDKYLNADSVKVYLLKASGEPVSKEDWNYERTEDKRKVQIQWENLRQNKSKDGIYQLFIKANDKAGNKIKDNYKVVFRVNRWGADFILNHKIKESIDGHYLREEPNIILKERCVKQTKSRVIILKDNEERRTLKGEYVKESIIADEKSEKYGWYEKSYNIKKENFAEEGEYLVTIQEDSKEKKIHFVIDKTPPTVHISNLEKDIYEEEEHNFTIGIMDNYAFERMELYVEKSTIPLHKKKVQKFIIKPEDLDKNHMVNQKITEDTAYQTIHYIAWDKAGNKLDSNDNGDTRKCLVTTNKPVKEYYKNNPKSQIIMGIVIAATVFTSGCIAFYNRKKHR</sequence>
<feature type="domain" description="Ig-like" evidence="2">
    <location>
        <begin position="911"/>
        <end position="979"/>
    </location>
</feature>
<accession>A0A6N7YE12</accession>
<gene>
    <name evidence="3" type="ORF">FYJ25_09685</name>
</gene>
<feature type="transmembrane region" description="Helical" evidence="1">
    <location>
        <begin position="69"/>
        <end position="87"/>
    </location>
</feature>
<dbReference type="RefSeq" id="WP_154581186.1">
    <property type="nucleotide sequence ID" value="NZ_VULP01000019.1"/>
</dbReference>
<feature type="transmembrane region" description="Helical" evidence="1">
    <location>
        <begin position="1216"/>
        <end position="1235"/>
    </location>
</feature>
<evidence type="ECO:0000313" key="4">
    <source>
        <dbReference type="Proteomes" id="UP000433359"/>
    </source>
</evidence>
<dbReference type="Pfam" id="PF12245">
    <property type="entry name" value="Big_3_2"/>
    <property type="match status" value="1"/>
</dbReference>
<dbReference type="Proteomes" id="UP000433359">
    <property type="component" value="Unassembled WGS sequence"/>
</dbReference>
<evidence type="ECO:0000313" key="3">
    <source>
        <dbReference type="EMBL" id="MSU82613.1"/>
    </source>
</evidence>
<feature type="transmembrane region" description="Helical" evidence="1">
    <location>
        <begin position="35"/>
        <end position="57"/>
    </location>
</feature>
<comment type="caution">
    <text evidence="3">The sequence shown here is derived from an EMBL/GenBank/DDBJ whole genome shotgun (WGS) entry which is preliminary data.</text>
</comment>
<protein>
    <recommendedName>
        <fullName evidence="2">Ig-like domain-containing protein</fullName>
    </recommendedName>
</protein>
<organism evidence="3 4">
    <name type="scientific">Anaerobutyricum soehngenii</name>
    <dbReference type="NCBI Taxonomy" id="105843"/>
    <lineage>
        <taxon>Bacteria</taxon>
        <taxon>Bacillati</taxon>
        <taxon>Bacillota</taxon>
        <taxon>Clostridia</taxon>
        <taxon>Lachnospirales</taxon>
        <taxon>Lachnospiraceae</taxon>
        <taxon>Anaerobutyricum</taxon>
    </lineage>
</organism>
<evidence type="ECO:0000259" key="2">
    <source>
        <dbReference type="Pfam" id="PF12245"/>
    </source>
</evidence>
<dbReference type="EMBL" id="VULP01000019">
    <property type="protein sequence ID" value="MSU82613.1"/>
    <property type="molecule type" value="Genomic_DNA"/>
</dbReference>
<reference evidence="3 4" key="1">
    <citation type="submission" date="2019-08" db="EMBL/GenBank/DDBJ databases">
        <title>In-depth cultivation of the pig gut microbiome towards novel bacterial diversity and tailored functional studies.</title>
        <authorList>
            <person name="Wylensek D."/>
            <person name="Hitch T.C.A."/>
            <person name="Clavel T."/>
        </authorList>
    </citation>
    <scope>NUCLEOTIDE SEQUENCE [LARGE SCALE GENOMIC DNA]</scope>
    <source>
        <strain evidence="3 4">BSM-383-APC-4H</strain>
    </source>
</reference>
<keyword evidence="1" id="KW-0812">Transmembrane</keyword>
<dbReference type="AlphaFoldDB" id="A0A6N7YE12"/>
<keyword evidence="1" id="KW-1133">Transmembrane helix</keyword>
<proteinExistence type="predicted"/>
<evidence type="ECO:0000256" key="1">
    <source>
        <dbReference type="SAM" id="Phobius"/>
    </source>
</evidence>
<keyword evidence="1" id="KW-0472">Membrane</keyword>
<dbReference type="InterPro" id="IPR022038">
    <property type="entry name" value="Ig-like_bact"/>
</dbReference>